<dbReference type="STRING" id="69014.TK0343"/>
<dbReference type="OrthoDB" id="91344at2157"/>
<dbReference type="GeneID" id="78446848"/>
<dbReference type="Gene3D" id="3.40.50.1010">
    <property type="entry name" value="5'-nuclease"/>
    <property type="match status" value="1"/>
</dbReference>
<dbReference type="CDD" id="cd09854">
    <property type="entry name" value="PIN_VapC-like"/>
    <property type="match status" value="1"/>
</dbReference>
<evidence type="ECO:0000313" key="2">
    <source>
        <dbReference type="EMBL" id="BAD84532.1"/>
    </source>
</evidence>
<reference evidence="2 3" key="1">
    <citation type="journal article" date="2005" name="Genome Res.">
        <title>Complete genome sequence of the hyperthermophilic archaeon Thermococcus kodakaraensis KOD1 and comparison with Pyrococcus genomes.</title>
        <authorList>
            <person name="Fukui T."/>
            <person name="Atomi H."/>
            <person name="Kanai T."/>
            <person name="Matsumi R."/>
            <person name="Fujiwara S."/>
            <person name="Imanaka T."/>
        </authorList>
    </citation>
    <scope>NUCLEOTIDE SEQUENCE [LARGE SCALE GENOMIC DNA]</scope>
    <source>
        <strain evidence="3">ATCC BAA-918 / JCM 12380 / KOD1</strain>
    </source>
</reference>
<dbReference type="EnsemblBacteria" id="BAD84532">
    <property type="protein sequence ID" value="BAD84532"/>
    <property type="gene ID" value="TK0343"/>
</dbReference>
<dbReference type="KEGG" id="tko:TK0343"/>
<dbReference type="InterPro" id="IPR029060">
    <property type="entry name" value="PIN-like_dom_sf"/>
</dbReference>
<evidence type="ECO:0000313" key="3">
    <source>
        <dbReference type="Proteomes" id="UP000000536"/>
    </source>
</evidence>
<protein>
    <submittedName>
        <fullName evidence="2">Predicted nucleic acid-binding protein, containing PIN domain</fullName>
    </submittedName>
</protein>
<dbReference type="Proteomes" id="UP000000536">
    <property type="component" value="Chromosome"/>
</dbReference>
<dbReference type="InParanoid" id="Q5JG21"/>
<accession>Q5JG21</accession>
<gene>
    <name evidence="2" type="ordered locus">TK0343</name>
</gene>
<dbReference type="AlphaFoldDB" id="Q5JG21"/>
<dbReference type="Pfam" id="PF01850">
    <property type="entry name" value="PIN"/>
    <property type="match status" value="1"/>
</dbReference>
<evidence type="ECO:0000259" key="1">
    <source>
        <dbReference type="Pfam" id="PF01850"/>
    </source>
</evidence>
<dbReference type="InterPro" id="IPR002716">
    <property type="entry name" value="PIN_dom"/>
</dbReference>
<dbReference type="SUPFAM" id="SSF88723">
    <property type="entry name" value="PIN domain-like"/>
    <property type="match status" value="1"/>
</dbReference>
<dbReference type="EMBL" id="AP006878">
    <property type="protein sequence ID" value="BAD84532.1"/>
    <property type="molecule type" value="Genomic_DNA"/>
</dbReference>
<dbReference type="PATRIC" id="fig|69014.16.peg.340"/>
<sequence length="152" mass="17145">MIRAFIDTNVLLNVWFKEIDPRTSRPLWKASLRVLKLVEEGNIKGIVSIFTIMESVHVFRRKGADPKIAQSDIQDLGLEVYIPEIPALLDALTYQLELGVDPYDAVALSSAVNSNCDVLIARDEEFKKRGKGVIKIVSPEEFLSYLEERGLL</sequence>
<dbReference type="HOGENOM" id="CLU_1718308_0_0_2"/>
<name>Q5JG21_THEKO</name>
<proteinExistence type="predicted"/>
<dbReference type="eggNOG" id="arCOG08620">
    <property type="taxonomic scope" value="Archaea"/>
</dbReference>
<organism evidence="2 3">
    <name type="scientific">Thermococcus kodakarensis (strain ATCC BAA-918 / JCM 12380 / KOD1)</name>
    <name type="common">Pyrococcus kodakaraensis (strain KOD1)</name>
    <dbReference type="NCBI Taxonomy" id="69014"/>
    <lineage>
        <taxon>Archaea</taxon>
        <taxon>Methanobacteriati</taxon>
        <taxon>Methanobacteriota</taxon>
        <taxon>Thermococci</taxon>
        <taxon>Thermococcales</taxon>
        <taxon>Thermococcaceae</taxon>
        <taxon>Thermococcus</taxon>
    </lineage>
</organism>
<feature type="domain" description="PIN" evidence="1">
    <location>
        <begin position="5"/>
        <end position="130"/>
    </location>
</feature>
<keyword evidence="3" id="KW-1185">Reference proteome</keyword>
<dbReference type="RefSeq" id="WP_011249298.1">
    <property type="nucleotide sequence ID" value="NC_006624.1"/>
</dbReference>